<comment type="caution">
    <text evidence="7">The sequence shown here is derived from an EMBL/GenBank/DDBJ whole genome shotgun (WGS) entry which is preliminary data.</text>
</comment>
<dbReference type="InterPro" id="IPR011701">
    <property type="entry name" value="MFS"/>
</dbReference>
<feature type="transmembrane region" description="Helical" evidence="4">
    <location>
        <begin position="40"/>
        <end position="60"/>
    </location>
</feature>
<dbReference type="STRING" id="966.BTA35_0204040"/>
<feature type="transmembrane region" description="Helical" evidence="4">
    <location>
        <begin position="98"/>
        <end position="119"/>
    </location>
</feature>
<reference evidence="7" key="1">
    <citation type="submission" date="2017-02" db="EMBL/GenBank/DDBJ databases">
        <title>Draft Genome Sequence of the Salt Water Bacterium Oceanospirillum linum ATCC 11336.</title>
        <authorList>
            <person name="Trachtenberg A.M."/>
            <person name="Carney J.G."/>
            <person name="Linnane J.D."/>
            <person name="Rheaume B.A."/>
            <person name="Pitts N.L."/>
            <person name="Mykles D.L."/>
            <person name="Maclea K.S."/>
        </authorList>
    </citation>
    <scope>NUCLEOTIDE SEQUENCE [LARGE SCALE GENOMIC DNA]</scope>
    <source>
        <strain evidence="7">ATCC 11336</strain>
    </source>
</reference>
<gene>
    <name evidence="7" type="ORF">BTA35_0204040</name>
</gene>
<accession>A0A1T1HFN2</accession>
<evidence type="ECO:0000256" key="4">
    <source>
        <dbReference type="SAM" id="Phobius"/>
    </source>
</evidence>
<feature type="signal peptide" evidence="5">
    <location>
        <begin position="1"/>
        <end position="19"/>
    </location>
</feature>
<keyword evidence="5" id="KW-0732">Signal</keyword>
<feature type="transmembrane region" description="Helical" evidence="4">
    <location>
        <begin position="72"/>
        <end position="92"/>
    </location>
</feature>
<organism evidence="7 8">
    <name type="scientific">Oceanospirillum linum</name>
    <dbReference type="NCBI Taxonomy" id="966"/>
    <lineage>
        <taxon>Bacteria</taxon>
        <taxon>Pseudomonadati</taxon>
        <taxon>Pseudomonadota</taxon>
        <taxon>Gammaproteobacteria</taxon>
        <taxon>Oceanospirillales</taxon>
        <taxon>Oceanospirillaceae</taxon>
        <taxon>Oceanospirillum</taxon>
    </lineage>
</organism>
<dbReference type="InterPro" id="IPR020846">
    <property type="entry name" value="MFS_dom"/>
</dbReference>
<feature type="domain" description="Major facilitator superfamily (MFS) profile" evidence="6">
    <location>
        <begin position="1"/>
        <end position="386"/>
    </location>
</feature>
<evidence type="ECO:0000313" key="7">
    <source>
        <dbReference type="EMBL" id="OOV88659.1"/>
    </source>
</evidence>
<feature type="transmembrane region" description="Helical" evidence="4">
    <location>
        <begin position="161"/>
        <end position="182"/>
    </location>
</feature>
<sequence length="388" mass="41249">MNLRNVLLLALASSLAMSAAPVVIFIGGLIGGDLSSNPRLATLPVAFMVIGTALSTIPAAMIMQRLGRKKGFILGASGGVLANLLAAFALSIQSFPLFVTATGLVGFHLAFVQQYRFAAAESASPEQAGKAISFVLVGGVVAAFIGPELAQVAAHWFEQQFVGSFVVLALLIALALLLLLSIKPVQDFQAESDEHHRPSVVELLQRPGFLIAVSGGVTAYAVMSFIMTATPISMHVMDGHSLEATARVIQSHVAAMYLPSLLTGLIIGALGVTRVMGAGTVLLLGCSVVALSGHGLMHYWWALVLLGVGWNFLFVGSTTLLTRYYDHKERYKAQAVNDFAVFGLQAMASLYAGQVIHGLGWQWVNLLPIPLLIIMLISLFWLARRQAG</sequence>
<evidence type="ECO:0000256" key="3">
    <source>
        <dbReference type="ARBA" id="ARBA00023136"/>
    </source>
</evidence>
<feature type="transmembrane region" description="Helical" evidence="4">
    <location>
        <begin position="203"/>
        <end position="229"/>
    </location>
</feature>
<evidence type="ECO:0000256" key="1">
    <source>
        <dbReference type="ARBA" id="ARBA00022692"/>
    </source>
</evidence>
<keyword evidence="1 4" id="KW-0812">Transmembrane</keyword>
<feature type="transmembrane region" description="Helical" evidence="4">
    <location>
        <begin position="299"/>
        <end position="324"/>
    </location>
</feature>
<dbReference type="PANTHER" id="PTHR23534">
    <property type="entry name" value="MFS PERMEASE"/>
    <property type="match status" value="1"/>
</dbReference>
<proteinExistence type="predicted"/>
<dbReference type="InterPro" id="IPR036259">
    <property type="entry name" value="MFS_trans_sf"/>
</dbReference>
<dbReference type="EMBL" id="MTSD02000001">
    <property type="protein sequence ID" value="OOV88659.1"/>
    <property type="molecule type" value="Genomic_DNA"/>
</dbReference>
<evidence type="ECO:0000256" key="5">
    <source>
        <dbReference type="SAM" id="SignalP"/>
    </source>
</evidence>
<feature type="transmembrane region" description="Helical" evidence="4">
    <location>
        <begin position="131"/>
        <end position="149"/>
    </location>
</feature>
<dbReference type="SUPFAM" id="SSF103473">
    <property type="entry name" value="MFS general substrate transporter"/>
    <property type="match status" value="1"/>
</dbReference>
<dbReference type="RefSeq" id="WP_077243104.1">
    <property type="nucleotide sequence ID" value="NZ_FXTS01000004.1"/>
</dbReference>
<dbReference type="GO" id="GO:0022857">
    <property type="term" value="F:transmembrane transporter activity"/>
    <property type="evidence" value="ECO:0007669"/>
    <property type="project" value="InterPro"/>
</dbReference>
<keyword evidence="2 4" id="KW-1133">Transmembrane helix</keyword>
<dbReference type="AlphaFoldDB" id="A0A1T1HFN2"/>
<feature type="chain" id="PRO_5010538111" description="Major facilitator superfamily (MFS) profile domain-containing protein" evidence="5">
    <location>
        <begin position="20"/>
        <end position="388"/>
    </location>
</feature>
<evidence type="ECO:0000256" key="2">
    <source>
        <dbReference type="ARBA" id="ARBA00022989"/>
    </source>
</evidence>
<protein>
    <recommendedName>
        <fullName evidence="6">Major facilitator superfamily (MFS) profile domain-containing protein</fullName>
    </recommendedName>
</protein>
<feature type="transmembrane region" description="Helical" evidence="4">
    <location>
        <begin position="275"/>
        <end position="293"/>
    </location>
</feature>
<dbReference type="Pfam" id="PF07690">
    <property type="entry name" value="MFS_1"/>
    <property type="match status" value="1"/>
</dbReference>
<feature type="transmembrane region" description="Helical" evidence="4">
    <location>
        <begin position="249"/>
        <end position="268"/>
    </location>
</feature>
<dbReference type="PANTHER" id="PTHR23534:SF1">
    <property type="entry name" value="MAJOR FACILITATOR SUPERFAMILY PROTEIN"/>
    <property type="match status" value="1"/>
</dbReference>
<dbReference type="Gene3D" id="1.20.1250.20">
    <property type="entry name" value="MFS general substrate transporter like domains"/>
    <property type="match status" value="1"/>
</dbReference>
<name>A0A1T1HFN2_OCELI</name>
<keyword evidence="8" id="KW-1185">Reference proteome</keyword>
<dbReference type="PROSITE" id="PS50850">
    <property type="entry name" value="MFS"/>
    <property type="match status" value="1"/>
</dbReference>
<feature type="transmembrane region" description="Helical" evidence="4">
    <location>
        <begin position="336"/>
        <end position="357"/>
    </location>
</feature>
<evidence type="ECO:0000259" key="6">
    <source>
        <dbReference type="PROSITE" id="PS50850"/>
    </source>
</evidence>
<keyword evidence="3 4" id="KW-0472">Membrane</keyword>
<feature type="transmembrane region" description="Helical" evidence="4">
    <location>
        <begin position="363"/>
        <end position="383"/>
    </location>
</feature>
<dbReference type="Proteomes" id="UP000190064">
    <property type="component" value="Unassembled WGS sequence"/>
</dbReference>
<evidence type="ECO:0000313" key="8">
    <source>
        <dbReference type="Proteomes" id="UP000190064"/>
    </source>
</evidence>